<sequence>MPRPALLRVLIQERHWDNWAVFCNRFKEAARVLAHGTGTPQLARTAECGR</sequence>
<gene>
    <name evidence="1" type="ORF">Mam01_49710</name>
</gene>
<evidence type="ECO:0000313" key="2">
    <source>
        <dbReference type="Proteomes" id="UP000651728"/>
    </source>
</evidence>
<keyword evidence="2" id="KW-1185">Reference proteome</keyword>
<accession>A0ABQ4FJ39</accession>
<protein>
    <submittedName>
        <fullName evidence="1">Uncharacterized protein</fullName>
    </submittedName>
</protein>
<comment type="caution">
    <text evidence="1">The sequence shown here is derived from an EMBL/GenBank/DDBJ whole genome shotgun (WGS) entry which is preliminary data.</text>
</comment>
<evidence type="ECO:0000313" key="1">
    <source>
        <dbReference type="EMBL" id="GIH34807.1"/>
    </source>
</evidence>
<organism evidence="1 2">
    <name type="scientific">Microbispora amethystogenes</name>
    <dbReference type="NCBI Taxonomy" id="1427754"/>
    <lineage>
        <taxon>Bacteria</taxon>
        <taxon>Bacillati</taxon>
        <taxon>Actinomycetota</taxon>
        <taxon>Actinomycetes</taxon>
        <taxon>Streptosporangiales</taxon>
        <taxon>Streptosporangiaceae</taxon>
        <taxon>Microbispora</taxon>
    </lineage>
</organism>
<reference evidence="1 2" key="1">
    <citation type="submission" date="2021-01" db="EMBL/GenBank/DDBJ databases">
        <title>Whole genome shotgun sequence of Microbispora amethystogenes NBRC 101907.</title>
        <authorList>
            <person name="Komaki H."/>
            <person name="Tamura T."/>
        </authorList>
    </citation>
    <scope>NUCLEOTIDE SEQUENCE [LARGE SCALE GENOMIC DNA]</scope>
    <source>
        <strain evidence="1 2">NBRC 101907</strain>
    </source>
</reference>
<dbReference type="Proteomes" id="UP000651728">
    <property type="component" value="Unassembled WGS sequence"/>
</dbReference>
<dbReference type="EMBL" id="BOOB01000039">
    <property type="protein sequence ID" value="GIH34807.1"/>
    <property type="molecule type" value="Genomic_DNA"/>
</dbReference>
<name>A0ABQ4FJ39_9ACTN</name>
<proteinExistence type="predicted"/>